<protein>
    <submittedName>
        <fullName evidence="1">Kinesin light chain 2</fullName>
    </submittedName>
</protein>
<dbReference type="EMBL" id="HAEA01011880">
    <property type="protein sequence ID" value="SBQ40360.1"/>
    <property type="molecule type" value="Transcribed_RNA"/>
</dbReference>
<accession>A0A1A8E1C0</accession>
<dbReference type="AlphaFoldDB" id="A0A1A8E1C0"/>
<gene>
    <name evidence="1" type="primary">KLC2</name>
</gene>
<proteinExistence type="predicted"/>
<sequence>LSLSLSLCLVVFLCKYSFKLLFQSVCVVHVIFYTLLD</sequence>
<reference evidence="1" key="2">
    <citation type="submission" date="2016-06" db="EMBL/GenBank/DDBJ databases">
        <title>The genome of a short-lived fish provides insights into sex chromosome evolution and the genetic control of aging.</title>
        <authorList>
            <person name="Reichwald K."/>
            <person name="Felder M."/>
            <person name="Petzold A."/>
            <person name="Koch P."/>
            <person name="Groth M."/>
            <person name="Platzer M."/>
        </authorList>
    </citation>
    <scope>NUCLEOTIDE SEQUENCE</scope>
    <source>
        <tissue evidence="1">Brain</tissue>
    </source>
</reference>
<name>A0A1A8E1C0_NOTKA</name>
<reference evidence="1" key="1">
    <citation type="submission" date="2016-05" db="EMBL/GenBank/DDBJ databases">
        <authorList>
            <person name="Lavstsen T."/>
            <person name="Jespersen J.S."/>
        </authorList>
    </citation>
    <scope>NUCLEOTIDE SEQUENCE</scope>
    <source>
        <tissue evidence="1">Brain</tissue>
    </source>
</reference>
<organism evidence="1">
    <name type="scientific">Nothobranchius kadleci</name>
    <name type="common">African annual killifish</name>
    <dbReference type="NCBI Taxonomy" id="1051664"/>
    <lineage>
        <taxon>Eukaryota</taxon>
        <taxon>Metazoa</taxon>
        <taxon>Chordata</taxon>
        <taxon>Craniata</taxon>
        <taxon>Vertebrata</taxon>
        <taxon>Euteleostomi</taxon>
        <taxon>Actinopterygii</taxon>
        <taxon>Neopterygii</taxon>
        <taxon>Teleostei</taxon>
        <taxon>Neoteleostei</taxon>
        <taxon>Acanthomorphata</taxon>
        <taxon>Ovalentaria</taxon>
        <taxon>Atherinomorphae</taxon>
        <taxon>Cyprinodontiformes</taxon>
        <taxon>Nothobranchiidae</taxon>
        <taxon>Nothobranchius</taxon>
    </lineage>
</organism>
<feature type="non-terminal residue" evidence="1">
    <location>
        <position position="1"/>
    </location>
</feature>
<evidence type="ECO:0000313" key="1">
    <source>
        <dbReference type="EMBL" id="SBQ40360.1"/>
    </source>
</evidence>